<evidence type="ECO:0000256" key="1">
    <source>
        <dbReference type="SAM" id="Phobius"/>
    </source>
</evidence>
<name>A0A430QCI0_SCHBO</name>
<proteinExistence type="predicted"/>
<feature type="transmembrane region" description="Helical" evidence="1">
    <location>
        <begin position="6"/>
        <end position="27"/>
    </location>
</feature>
<gene>
    <name evidence="2" type="ORF">DC041_0003685</name>
</gene>
<keyword evidence="3" id="KW-1185">Reference proteome</keyword>
<reference evidence="2 3" key="1">
    <citation type="journal article" date="2019" name="PLoS Pathog.">
        <title>Genome sequence of the bovine parasite Schistosoma bovis Tanzania.</title>
        <authorList>
            <person name="Oey H."/>
            <person name="Zakrzewski M."/>
            <person name="Gobert G."/>
            <person name="Gravermann K."/>
            <person name="Stoye J."/>
            <person name="Jones M."/>
            <person name="Mcmanus D."/>
            <person name="Krause L."/>
        </authorList>
    </citation>
    <scope>NUCLEOTIDE SEQUENCE [LARGE SCALE GENOMIC DNA]</scope>
    <source>
        <strain evidence="2 3">TAN1997</strain>
    </source>
</reference>
<keyword evidence="1" id="KW-0472">Membrane</keyword>
<sequence>MVLRNLIVIVLEQLPYVICIYIGLYMLSSEVRSLISCISVSIQKQSR</sequence>
<organism evidence="2 3">
    <name type="scientific">Schistosoma bovis</name>
    <name type="common">Blood fluke</name>
    <dbReference type="NCBI Taxonomy" id="6184"/>
    <lineage>
        <taxon>Eukaryota</taxon>
        <taxon>Metazoa</taxon>
        <taxon>Spiralia</taxon>
        <taxon>Lophotrochozoa</taxon>
        <taxon>Platyhelminthes</taxon>
        <taxon>Trematoda</taxon>
        <taxon>Digenea</taxon>
        <taxon>Strigeidida</taxon>
        <taxon>Schistosomatoidea</taxon>
        <taxon>Schistosomatidae</taxon>
        <taxon>Schistosoma</taxon>
    </lineage>
</organism>
<accession>A0A430QCI0</accession>
<evidence type="ECO:0000313" key="2">
    <source>
        <dbReference type="EMBL" id="RTG85401.1"/>
    </source>
</evidence>
<dbReference type="Proteomes" id="UP000290809">
    <property type="component" value="Unassembled WGS sequence"/>
</dbReference>
<dbReference type="EMBL" id="QMKO01001981">
    <property type="protein sequence ID" value="RTG85401.1"/>
    <property type="molecule type" value="Genomic_DNA"/>
</dbReference>
<keyword evidence="1" id="KW-0812">Transmembrane</keyword>
<protein>
    <submittedName>
        <fullName evidence="2">Uncharacterized protein</fullName>
    </submittedName>
</protein>
<keyword evidence="1" id="KW-1133">Transmembrane helix</keyword>
<comment type="caution">
    <text evidence="2">The sequence shown here is derived from an EMBL/GenBank/DDBJ whole genome shotgun (WGS) entry which is preliminary data.</text>
</comment>
<dbReference type="AlphaFoldDB" id="A0A430QCI0"/>
<evidence type="ECO:0000313" key="3">
    <source>
        <dbReference type="Proteomes" id="UP000290809"/>
    </source>
</evidence>